<evidence type="ECO:0000256" key="2">
    <source>
        <dbReference type="ARBA" id="ARBA00022988"/>
    </source>
</evidence>
<dbReference type="Pfam" id="PF01774">
    <property type="entry name" value="UreD"/>
    <property type="match status" value="1"/>
</dbReference>
<dbReference type="RefSeq" id="WP_060468399.1">
    <property type="nucleotide sequence ID" value="NZ_AP025514.1"/>
</dbReference>
<evidence type="ECO:0000313" key="5">
    <source>
        <dbReference type="EMBL" id="KWU00778.1"/>
    </source>
</evidence>
<dbReference type="EMBL" id="LMXU01000021">
    <property type="protein sequence ID" value="KWU00778.1"/>
    <property type="molecule type" value="Genomic_DNA"/>
</dbReference>
<dbReference type="InterPro" id="IPR002669">
    <property type="entry name" value="UreD"/>
</dbReference>
<dbReference type="GO" id="GO:0005737">
    <property type="term" value="C:cytoplasm"/>
    <property type="evidence" value="ECO:0007669"/>
    <property type="project" value="UniProtKB-SubCell"/>
</dbReference>
<dbReference type="HAMAP" id="MF_01384">
    <property type="entry name" value="UreD"/>
    <property type="match status" value="1"/>
</dbReference>
<keyword evidence="3 4" id="KW-0143">Chaperone</keyword>
<comment type="subunit">
    <text evidence="4">UreD, UreF and UreG form a complex that acts as a GTP-hydrolysis-dependent molecular chaperone, activating the urease apoprotein by helping to assemble the nickel containing metallocenter of UreC. The UreE protein probably delivers the nickel.</text>
</comment>
<organism evidence="5 6">
    <name type="scientific">Vibrio toranzoniae</name>
    <dbReference type="NCBI Taxonomy" id="1194427"/>
    <lineage>
        <taxon>Bacteria</taxon>
        <taxon>Pseudomonadati</taxon>
        <taxon>Pseudomonadota</taxon>
        <taxon>Gammaproteobacteria</taxon>
        <taxon>Vibrionales</taxon>
        <taxon>Vibrionaceae</taxon>
        <taxon>Vibrio</taxon>
    </lineage>
</organism>
<accession>A0A109D8F3</accession>
<keyword evidence="4" id="KW-0963">Cytoplasm</keyword>
<dbReference type="PANTHER" id="PTHR33643:SF1">
    <property type="entry name" value="UREASE ACCESSORY PROTEIN D"/>
    <property type="match status" value="1"/>
</dbReference>
<dbReference type="OrthoDB" id="9798842at2"/>
<evidence type="ECO:0000256" key="1">
    <source>
        <dbReference type="ARBA" id="ARBA00007177"/>
    </source>
</evidence>
<evidence type="ECO:0000256" key="3">
    <source>
        <dbReference type="ARBA" id="ARBA00023186"/>
    </source>
</evidence>
<comment type="caution">
    <text evidence="5">The sequence shown here is derived from an EMBL/GenBank/DDBJ whole genome shotgun (WGS) entry which is preliminary data.</text>
</comment>
<name>A0A109D8F3_9VIBR</name>
<dbReference type="GeneID" id="300177638"/>
<keyword evidence="6" id="KW-1185">Reference proteome</keyword>
<proteinExistence type="inferred from homology"/>
<comment type="subcellular location">
    <subcellularLocation>
        <location evidence="4">Cytoplasm</location>
    </subcellularLocation>
</comment>
<protein>
    <recommendedName>
        <fullName evidence="4">Urease accessory protein UreD</fullName>
    </recommendedName>
</protein>
<evidence type="ECO:0000256" key="4">
    <source>
        <dbReference type="HAMAP-Rule" id="MF_01384"/>
    </source>
</evidence>
<dbReference type="AlphaFoldDB" id="A0A109D8F3"/>
<sequence>MNSLFSPNEVRNASLVEALSLNDTIEQDIRDGWQASLNLTFVDRGDKTVLKNRQQSGPLAVQRPLYPDGETCHTYLLHPPGGVVGGDTLNIEVTVESGAHTLITTPGATKFYRSNNKYAKQKQTLRVKKGARLEWMPQENIFFPNAHVRLDTEVRLEKGAQFWGWEMHCFGRPAQNEGFERGHLVGKTEIYLDNQRLLTEGFNFHGGDKLMINMGLLDYSMMGTFYITSNEKQDLELVQSLLLSITQQASQQSVTSKTSSEPTLIMGATQIEGLIVVRALGYWSEDILQAFGQIWQATRSHLCGTTPDLPRIWAT</sequence>
<keyword evidence="2 4" id="KW-0996">Nickel insertion</keyword>
<comment type="function">
    <text evidence="4">Required for maturation of urease via the functional incorporation of the urease nickel metallocenter.</text>
</comment>
<reference evidence="5 6" key="1">
    <citation type="submission" date="2015-11" db="EMBL/GenBank/DDBJ databases">
        <title>Draft WGS of Vibrio toranzoniae.</title>
        <authorList>
            <person name="Lasa A."/>
            <person name="Romalde J.L."/>
        </authorList>
    </citation>
    <scope>NUCLEOTIDE SEQUENCE [LARGE SCALE GENOMIC DNA]</scope>
    <source>
        <strain evidence="5 6">Vb 10.8</strain>
    </source>
</reference>
<dbReference type="PANTHER" id="PTHR33643">
    <property type="entry name" value="UREASE ACCESSORY PROTEIN D"/>
    <property type="match status" value="1"/>
</dbReference>
<comment type="similarity">
    <text evidence="1 4">Belongs to the UreD family.</text>
</comment>
<dbReference type="Proteomes" id="UP000057389">
    <property type="component" value="Unassembled WGS sequence"/>
</dbReference>
<gene>
    <name evidence="4" type="primary">ureD</name>
    <name evidence="5" type="ORF">APQ14_09650</name>
</gene>
<evidence type="ECO:0000313" key="6">
    <source>
        <dbReference type="Proteomes" id="UP000057389"/>
    </source>
</evidence>
<dbReference type="GO" id="GO:0016151">
    <property type="term" value="F:nickel cation binding"/>
    <property type="evidence" value="ECO:0007669"/>
    <property type="project" value="UniProtKB-UniRule"/>
</dbReference>